<evidence type="ECO:0000313" key="1">
    <source>
        <dbReference type="EMBL" id="APZ92970.1"/>
    </source>
</evidence>
<organism evidence="1 2">
    <name type="scientific">Fuerstiella marisgermanici</name>
    <dbReference type="NCBI Taxonomy" id="1891926"/>
    <lineage>
        <taxon>Bacteria</taxon>
        <taxon>Pseudomonadati</taxon>
        <taxon>Planctomycetota</taxon>
        <taxon>Planctomycetia</taxon>
        <taxon>Planctomycetales</taxon>
        <taxon>Planctomycetaceae</taxon>
        <taxon>Fuerstiella</taxon>
    </lineage>
</organism>
<dbReference type="RefSeq" id="WP_077024513.1">
    <property type="nucleotide sequence ID" value="NZ_CP017641.1"/>
</dbReference>
<protein>
    <submittedName>
        <fullName evidence="1">Uncharacterized protein</fullName>
    </submittedName>
</protein>
<keyword evidence="2" id="KW-1185">Reference proteome</keyword>
<dbReference type="EMBL" id="CP017641">
    <property type="protein sequence ID" value="APZ92970.1"/>
    <property type="molecule type" value="Genomic_DNA"/>
</dbReference>
<sequence>MSHAEVADCLGEELTTVQGWFKQARSLLAESLRTQVRDIVGQYSTPGQLDQEFQREWDELADHLNRNGGLEAAIRQSHSQLEQGSDGSCRVKSEVLSGIYGAKTSPPEKGANAL</sequence>
<name>A0A1P8WG14_9PLAN</name>
<accession>A0A1P8WG14</accession>
<evidence type="ECO:0000313" key="2">
    <source>
        <dbReference type="Proteomes" id="UP000187735"/>
    </source>
</evidence>
<dbReference type="Proteomes" id="UP000187735">
    <property type="component" value="Chromosome"/>
</dbReference>
<dbReference type="STRING" id="1891926.Fuma_02582"/>
<dbReference type="AlphaFoldDB" id="A0A1P8WG14"/>
<proteinExistence type="predicted"/>
<reference evidence="1 2" key="1">
    <citation type="journal article" date="2016" name="Front. Microbiol.">
        <title>Fuerstia marisgermanicae gen. nov., sp. nov., an Unusual Member of the Phylum Planctomycetes from the German Wadden Sea.</title>
        <authorList>
            <person name="Kohn T."/>
            <person name="Heuer A."/>
            <person name="Jogler M."/>
            <person name="Vollmers J."/>
            <person name="Boedeker C."/>
            <person name="Bunk B."/>
            <person name="Rast P."/>
            <person name="Borchert D."/>
            <person name="Glockner I."/>
            <person name="Freese H.M."/>
            <person name="Klenk H.P."/>
            <person name="Overmann J."/>
            <person name="Kaster A.K."/>
            <person name="Rohde M."/>
            <person name="Wiegand S."/>
            <person name="Jogler C."/>
        </authorList>
    </citation>
    <scope>NUCLEOTIDE SEQUENCE [LARGE SCALE GENOMIC DNA]</scope>
    <source>
        <strain evidence="1 2">NH11</strain>
    </source>
</reference>
<dbReference type="KEGG" id="fmr:Fuma_02582"/>
<gene>
    <name evidence="1" type="ORF">Fuma_02582</name>
</gene>